<evidence type="ECO:0000256" key="2">
    <source>
        <dbReference type="ARBA" id="ARBA00022490"/>
    </source>
</evidence>
<evidence type="ECO:0000256" key="9">
    <source>
        <dbReference type="PROSITE-ProRule" id="PRU00283"/>
    </source>
</evidence>
<dbReference type="OMA" id="GKETIFM"/>
<dbReference type="Pfam" id="PF00225">
    <property type="entry name" value="Kinesin"/>
    <property type="match status" value="1"/>
</dbReference>
<dbReference type="Gene3D" id="3.40.850.10">
    <property type="entry name" value="Kinesin motor domain"/>
    <property type="match status" value="1"/>
</dbReference>
<dbReference type="GO" id="GO:0005524">
    <property type="term" value="F:ATP binding"/>
    <property type="evidence" value="ECO:0007669"/>
    <property type="project" value="UniProtKB-UniRule"/>
</dbReference>
<feature type="coiled-coil region" evidence="10">
    <location>
        <begin position="438"/>
        <end position="510"/>
    </location>
</feature>
<feature type="binding site" evidence="9">
    <location>
        <begin position="90"/>
        <end position="97"/>
    </location>
    <ligand>
        <name>ATP</name>
        <dbReference type="ChEBI" id="CHEBI:30616"/>
    </ligand>
</feature>
<dbReference type="FunFam" id="3.40.850.10:FF:000019">
    <property type="entry name" value="Kinesin-like protein KIN-5D"/>
    <property type="match status" value="1"/>
</dbReference>
<evidence type="ECO:0000259" key="12">
    <source>
        <dbReference type="PROSITE" id="PS50067"/>
    </source>
</evidence>
<evidence type="ECO:0000256" key="5">
    <source>
        <dbReference type="ARBA" id="ARBA00022840"/>
    </source>
</evidence>
<protein>
    <submittedName>
        <fullName evidence="13">Kinesin-like protein KIF11 like protein</fullName>
    </submittedName>
</protein>
<evidence type="ECO:0000256" key="7">
    <source>
        <dbReference type="ARBA" id="ARBA00023212"/>
    </source>
</evidence>
<accession>A0A8T0FJN4</accession>
<evidence type="ECO:0000256" key="4">
    <source>
        <dbReference type="ARBA" id="ARBA00022741"/>
    </source>
</evidence>
<keyword evidence="4 9" id="KW-0547">Nucleotide-binding</keyword>
<dbReference type="InterPro" id="IPR001752">
    <property type="entry name" value="Kinesin_motor_dom"/>
</dbReference>
<keyword evidence="2" id="KW-0963">Cytoplasm</keyword>
<dbReference type="PROSITE" id="PS50067">
    <property type="entry name" value="KINESIN_MOTOR_2"/>
    <property type="match status" value="1"/>
</dbReference>
<evidence type="ECO:0000256" key="6">
    <source>
        <dbReference type="ARBA" id="ARBA00023175"/>
    </source>
</evidence>
<sequence>MESNECLQVFVRCRPLLESEMQQPIPVEVHAEVNKIIVRDVGCNKNAVKAYSFDKVFGPEAGQALVYNNVAAPLIQEVLMGFNCTILAYGQTGTGKTFTIEGDRNAALNNTTEHSKAGIIPRSMKHIFEELTRQKYDFEVSVSFLELYNEEIFDLLSKADDLTKLKLYDSAKGSVTVQGLEMRKVKSMQDVYDVLEKGCKKRRKAATLLNKMSSRSHTVFTVVVKMREHSSTIEKTKIGKLNLVDLAGSENIGRSGAVEKRAREAGNINQSLLALGRVITALCENAIHIPYRESKLTRLLRDSLGGQTKTTVIATISPSIFHLDETLNTLEYALRAKNIMNKPEVNAQVSATALTKEYLGKICALEREIKELSSKGNFQVHPDNLKYLDTALQTKSREIREELEMKEKLMAESLELDEAILKATETLRLKELEWKKCISDQEEIAERLTKEQKEIQIEERELHILRPVKAKLHEKLHKVTKEYEEIKNEVKKMEERTSEVVNENSRLRKQYSSMCRAQRNFNEALLQFKNRLMNCINEIQKNIVCEKTECDKYLSSLNGGFDSFTDSAEKLNHQFENVINDVEKLKSNLHEALKEALRNEEIKAKERRSDIESSASTLIPCNFESLQPLLTNCEENLRNLFQSLTHWRDTLMQKLTRQENQLNIYLSSEDQHLSELRDSCKDVTKKQEEFIHEYNELISGALSSENERKKKFDEKISVLEEAVEQMQKIFTEMLDDDIEKSILAHDIFREHAEGEMRNVESLITFCESSMKSTESFKEETSFTSNETLKEKMEDMRGSANNAIANFKELLSEFTNCVQQTKLSDESITALEQRILDDKSRRTEMPSITSSIQNFKENLMEKDQYISTLYSEHETELKTIETNEVAALKEAQDAFNHLHVTFTEGVSRNISSIETSDTSGFSWNEDIIKDDDPETTLLSAEDNSSREGTSVLDVTFTLSQENINNENETGCKFCKNKDDTIAPQPLSTSISKAKPSKSNTSKTSKYRKNKKEATYSDLVEKWCQELFTEDMNDESSESDRPNNTS</sequence>
<evidence type="ECO:0000256" key="11">
    <source>
        <dbReference type="SAM" id="MobiDB-lite"/>
    </source>
</evidence>
<keyword evidence="7" id="KW-0206">Cytoskeleton</keyword>
<feature type="coiled-coil region" evidence="10">
    <location>
        <begin position="702"/>
        <end position="729"/>
    </location>
</feature>
<dbReference type="InterPro" id="IPR036961">
    <property type="entry name" value="Kinesin_motor_dom_sf"/>
</dbReference>
<evidence type="ECO:0000256" key="1">
    <source>
        <dbReference type="ARBA" id="ARBA00004245"/>
    </source>
</evidence>
<dbReference type="OrthoDB" id="6429495at2759"/>
<keyword evidence="14" id="KW-1185">Reference proteome</keyword>
<dbReference type="GO" id="GO:0072686">
    <property type="term" value="C:mitotic spindle"/>
    <property type="evidence" value="ECO:0007669"/>
    <property type="project" value="TreeGrafter"/>
</dbReference>
<comment type="caution">
    <text evidence="13">The sequence shown here is derived from an EMBL/GenBank/DDBJ whole genome shotgun (WGS) entry which is preliminary data.</text>
</comment>
<dbReference type="SUPFAM" id="SSF52540">
    <property type="entry name" value="P-loop containing nucleoside triphosphate hydrolases"/>
    <property type="match status" value="1"/>
</dbReference>
<keyword evidence="5 9" id="KW-0067">ATP-binding</keyword>
<keyword evidence="10" id="KW-0175">Coiled coil</keyword>
<evidence type="ECO:0000256" key="10">
    <source>
        <dbReference type="SAM" id="Coils"/>
    </source>
</evidence>
<dbReference type="PANTHER" id="PTHR47970">
    <property type="entry name" value="KINESIN-LIKE PROTEIN KIF11"/>
    <property type="match status" value="1"/>
</dbReference>
<dbReference type="AlphaFoldDB" id="A0A8T0FJN4"/>
<dbReference type="GO" id="GO:0051231">
    <property type="term" value="P:spindle elongation"/>
    <property type="evidence" value="ECO:0007669"/>
    <property type="project" value="TreeGrafter"/>
</dbReference>
<keyword evidence="6 9" id="KW-0505">Motor protein</keyword>
<dbReference type="GO" id="GO:0008017">
    <property type="term" value="F:microtubule binding"/>
    <property type="evidence" value="ECO:0007669"/>
    <property type="project" value="InterPro"/>
</dbReference>
<dbReference type="SMART" id="SM00129">
    <property type="entry name" value="KISc"/>
    <property type="match status" value="1"/>
</dbReference>
<name>A0A8T0FJN4_ARGBR</name>
<dbReference type="EMBL" id="JABXBU010000011">
    <property type="protein sequence ID" value="KAF8790595.1"/>
    <property type="molecule type" value="Genomic_DNA"/>
</dbReference>
<dbReference type="InterPro" id="IPR047149">
    <property type="entry name" value="KIF11-like"/>
</dbReference>
<comment type="subcellular location">
    <subcellularLocation>
        <location evidence="1">Cytoplasm</location>
        <location evidence="1">Cytoskeleton</location>
    </subcellularLocation>
</comment>
<dbReference type="GO" id="GO:0005876">
    <property type="term" value="C:spindle microtubule"/>
    <property type="evidence" value="ECO:0007669"/>
    <property type="project" value="TreeGrafter"/>
</dbReference>
<reference evidence="13" key="2">
    <citation type="submission" date="2020-06" db="EMBL/GenBank/DDBJ databases">
        <authorList>
            <person name="Sheffer M."/>
        </authorList>
    </citation>
    <scope>NUCLEOTIDE SEQUENCE</scope>
</reference>
<evidence type="ECO:0000256" key="8">
    <source>
        <dbReference type="ARBA" id="ARBA00034704"/>
    </source>
</evidence>
<comment type="similarity">
    <text evidence="8">Belongs to the TRAFAC class myosin-kinesin ATPase superfamily. Kinesin family. KIN-5/BimC subfamily.</text>
</comment>
<dbReference type="PROSITE" id="PS00411">
    <property type="entry name" value="KINESIN_MOTOR_1"/>
    <property type="match status" value="1"/>
</dbReference>
<dbReference type="PANTHER" id="PTHR47970:SF12">
    <property type="entry name" value="KINESIN FAMILY MEMBER 11"/>
    <property type="match status" value="1"/>
</dbReference>
<evidence type="ECO:0000313" key="13">
    <source>
        <dbReference type="EMBL" id="KAF8790595.1"/>
    </source>
</evidence>
<dbReference type="InterPro" id="IPR027417">
    <property type="entry name" value="P-loop_NTPase"/>
</dbReference>
<dbReference type="InterPro" id="IPR019821">
    <property type="entry name" value="Kinesin_motor_CS"/>
</dbReference>
<dbReference type="GO" id="GO:0007018">
    <property type="term" value="P:microtubule-based movement"/>
    <property type="evidence" value="ECO:0007669"/>
    <property type="project" value="InterPro"/>
</dbReference>
<dbReference type="Proteomes" id="UP000807504">
    <property type="component" value="Unassembled WGS sequence"/>
</dbReference>
<dbReference type="PRINTS" id="PR00380">
    <property type="entry name" value="KINESINHEAVY"/>
</dbReference>
<dbReference type="GO" id="GO:0008574">
    <property type="term" value="F:plus-end-directed microtubule motor activity"/>
    <property type="evidence" value="ECO:0007669"/>
    <property type="project" value="TreeGrafter"/>
</dbReference>
<feature type="coiled-coil region" evidence="10">
    <location>
        <begin position="568"/>
        <end position="599"/>
    </location>
</feature>
<feature type="compositionally biased region" description="Low complexity" evidence="11">
    <location>
        <begin position="990"/>
        <end position="1002"/>
    </location>
</feature>
<dbReference type="GO" id="GO:0090307">
    <property type="term" value="P:mitotic spindle assembly"/>
    <property type="evidence" value="ECO:0007669"/>
    <property type="project" value="TreeGrafter"/>
</dbReference>
<evidence type="ECO:0000256" key="3">
    <source>
        <dbReference type="ARBA" id="ARBA00022701"/>
    </source>
</evidence>
<keyword evidence="3" id="KW-0493">Microtubule</keyword>
<feature type="region of interest" description="Disordered" evidence="11">
    <location>
        <begin position="983"/>
        <end position="1012"/>
    </location>
</feature>
<evidence type="ECO:0000313" key="14">
    <source>
        <dbReference type="Proteomes" id="UP000807504"/>
    </source>
</evidence>
<gene>
    <name evidence="13" type="ORF">HNY73_005592</name>
</gene>
<feature type="domain" description="Kinesin motor" evidence="12">
    <location>
        <begin position="6"/>
        <end position="339"/>
    </location>
</feature>
<reference evidence="13" key="1">
    <citation type="journal article" date="2020" name="bioRxiv">
        <title>Chromosome-level reference genome of the European wasp spider Argiope bruennichi: a resource for studies on range expansion and evolutionary adaptation.</title>
        <authorList>
            <person name="Sheffer M.M."/>
            <person name="Hoppe A."/>
            <person name="Krehenwinkel H."/>
            <person name="Uhl G."/>
            <person name="Kuss A.W."/>
            <person name="Jensen L."/>
            <person name="Jensen C."/>
            <person name="Gillespie R.G."/>
            <person name="Hoff K.J."/>
            <person name="Prost S."/>
        </authorList>
    </citation>
    <scope>NUCLEOTIDE SEQUENCE</scope>
</reference>
<proteinExistence type="inferred from homology"/>
<organism evidence="13 14">
    <name type="scientific">Argiope bruennichi</name>
    <name type="common">Wasp spider</name>
    <name type="synonym">Aranea bruennichi</name>
    <dbReference type="NCBI Taxonomy" id="94029"/>
    <lineage>
        <taxon>Eukaryota</taxon>
        <taxon>Metazoa</taxon>
        <taxon>Ecdysozoa</taxon>
        <taxon>Arthropoda</taxon>
        <taxon>Chelicerata</taxon>
        <taxon>Arachnida</taxon>
        <taxon>Araneae</taxon>
        <taxon>Araneomorphae</taxon>
        <taxon>Entelegynae</taxon>
        <taxon>Araneoidea</taxon>
        <taxon>Araneidae</taxon>
        <taxon>Argiope</taxon>
    </lineage>
</organism>